<reference evidence="2 3" key="1">
    <citation type="journal article" date="2012" name="J. Bacteriol.">
        <title>Draft Genome Sequence of the Extremely Halophilic Archaeon Halogranum salarium B-1T.</title>
        <authorList>
            <person name="Kim K.K."/>
            <person name="Lee K.C."/>
            <person name="Lee J.S."/>
        </authorList>
    </citation>
    <scope>NUCLEOTIDE SEQUENCE [LARGE SCALE GENOMIC DNA]</scope>
    <source>
        <strain evidence="2 3">B-1</strain>
    </source>
</reference>
<dbReference type="RefSeq" id="WP_009733170.1">
    <property type="nucleotide sequence ID" value="NZ_ALJD01000009.1"/>
</dbReference>
<dbReference type="Proteomes" id="UP000007813">
    <property type="component" value="Unassembled WGS sequence"/>
</dbReference>
<keyword evidence="1" id="KW-1133">Transmembrane helix</keyword>
<feature type="transmembrane region" description="Helical" evidence="1">
    <location>
        <begin position="76"/>
        <end position="96"/>
    </location>
</feature>
<evidence type="ECO:0000256" key="1">
    <source>
        <dbReference type="SAM" id="Phobius"/>
    </source>
</evidence>
<sequence length="135" mass="14362">MSPDPRPYDHVRSEGSAVDAGTYRVVGVADDRVTLLRVADTSGKRVHGGRVVYVGLEEYARLEAASNPDEPSLARGLAVAAVGTALVFVGSMPEWFASVGVDVGTGLLADGLVFVGVLALIVGVRRLVRYRRLKR</sequence>
<keyword evidence="1" id="KW-0812">Transmembrane</keyword>
<protein>
    <submittedName>
        <fullName evidence="2">Uncharacterized protein</fullName>
    </submittedName>
</protein>
<dbReference type="AlphaFoldDB" id="J3JEH4"/>
<dbReference type="OrthoDB" id="307739at2157"/>
<comment type="caution">
    <text evidence="2">The sequence shown here is derived from an EMBL/GenBank/DDBJ whole genome shotgun (WGS) entry which is preliminary data.</text>
</comment>
<keyword evidence="1" id="KW-0472">Membrane</keyword>
<accession>J3JEH4</accession>
<evidence type="ECO:0000313" key="2">
    <source>
        <dbReference type="EMBL" id="EJN58364.1"/>
    </source>
</evidence>
<organism evidence="2 3">
    <name type="scientific">Halogranum salarium B-1</name>
    <dbReference type="NCBI Taxonomy" id="1210908"/>
    <lineage>
        <taxon>Archaea</taxon>
        <taxon>Methanobacteriati</taxon>
        <taxon>Methanobacteriota</taxon>
        <taxon>Stenosarchaea group</taxon>
        <taxon>Halobacteria</taxon>
        <taxon>Halobacteriales</taxon>
        <taxon>Haloferacaceae</taxon>
    </lineage>
</organism>
<proteinExistence type="predicted"/>
<dbReference type="eggNOG" id="arCOG06347">
    <property type="taxonomic scope" value="Archaea"/>
</dbReference>
<evidence type="ECO:0000313" key="3">
    <source>
        <dbReference type="Proteomes" id="UP000007813"/>
    </source>
</evidence>
<dbReference type="EMBL" id="ALJD01000009">
    <property type="protein sequence ID" value="EJN58364.1"/>
    <property type="molecule type" value="Genomic_DNA"/>
</dbReference>
<name>J3JEH4_9EURY</name>
<gene>
    <name evidence="2" type="ORF">HSB1_37810</name>
</gene>
<feature type="transmembrane region" description="Helical" evidence="1">
    <location>
        <begin position="108"/>
        <end position="128"/>
    </location>
</feature>